<gene>
    <name evidence="1" type="ORF">ILUMI_08628</name>
</gene>
<sequence length="412" mass="47114">MAHLSQSMQYKKSMKYTDQINENYVTLSNKSSNSQLNSRFKEKLSFTATPGQPVVTNISIPIPLNDPTLNKQYKSEQNSISLKSNNSSGERKSQVYVHHYNKIPSRSPSNFEQNSWRGGNEIHQNMYKHEFSDFYDAKIKTLKRQFDNLSLRKTRTNSPTKIPRNSYQSNKCIPSSEKLEYYNQQEHKAAMDKLEETYWAKWKPKKVQPTKESYPKTKGLYTENEKIRAPSEIIHRSVRKERGDSNEAIAVTHTSSIKSELATENGLVYVENKEVPEQEAVQDEPIIENEINEVDHRDEPRNSGETVTELAHESDSECSIGGLKHTDSFILTAKKQNPDKPHYQQPKCIKLFKNAGYSTSGSINYIKGGSYPLKSCLKRDCNFSKISHLGRPGSPLKGIVVRRPGKANRFTK</sequence>
<protein>
    <submittedName>
        <fullName evidence="1">Uncharacterized protein</fullName>
    </submittedName>
</protein>
<keyword evidence="2" id="KW-1185">Reference proteome</keyword>
<dbReference type="EMBL" id="VTPC01004064">
    <property type="protein sequence ID" value="KAF2897547.1"/>
    <property type="molecule type" value="Genomic_DNA"/>
</dbReference>
<dbReference type="OrthoDB" id="6732935at2759"/>
<reference evidence="1" key="1">
    <citation type="submission" date="2019-08" db="EMBL/GenBank/DDBJ databases">
        <title>The genome of the North American firefly Photinus pyralis.</title>
        <authorList>
            <consortium name="Photinus pyralis genome working group"/>
            <person name="Fallon T.R."/>
            <person name="Sander Lower S.E."/>
            <person name="Weng J.-K."/>
        </authorList>
    </citation>
    <scope>NUCLEOTIDE SEQUENCE</scope>
    <source>
        <strain evidence="1">TRF0915ILg1</strain>
        <tissue evidence="1">Whole body</tissue>
    </source>
</reference>
<proteinExistence type="predicted"/>
<organism evidence="1 2">
    <name type="scientific">Ignelater luminosus</name>
    <name type="common">Cucubano</name>
    <name type="synonym">Pyrophorus luminosus</name>
    <dbReference type="NCBI Taxonomy" id="2038154"/>
    <lineage>
        <taxon>Eukaryota</taxon>
        <taxon>Metazoa</taxon>
        <taxon>Ecdysozoa</taxon>
        <taxon>Arthropoda</taxon>
        <taxon>Hexapoda</taxon>
        <taxon>Insecta</taxon>
        <taxon>Pterygota</taxon>
        <taxon>Neoptera</taxon>
        <taxon>Endopterygota</taxon>
        <taxon>Coleoptera</taxon>
        <taxon>Polyphaga</taxon>
        <taxon>Elateriformia</taxon>
        <taxon>Elateroidea</taxon>
        <taxon>Elateridae</taxon>
        <taxon>Agrypninae</taxon>
        <taxon>Pyrophorini</taxon>
        <taxon>Ignelater</taxon>
    </lineage>
</organism>
<dbReference type="AlphaFoldDB" id="A0A8K0D7A2"/>
<evidence type="ECO:0000313" key="1">
    <source>
        <dbReference type="EMBL" id="KAF2897547.1"/>
    </source>
</evidence>
<accession>A0A8K0D7A2</accession>
<dbReference type="Proteomes" id="UP000801492">
    <property type="component" value="Unassembled WGS sequence"/>
</dbReference>
<evidence type="ECO:0000313" key="2">
    <source>
        <dbReference type="Proteomes" id="UP000801492"/>
    </source>
</evidence>
<comment type="caution">
    <text evidence="1">The sequence shown here is derived from an EMBL/GenBank/DDBJ whole genome shotgun (WGS) entry which is preliminary data.</text>
</comment>
<name>A0A8K0D7A2_IGNLU</name>